<dbReference type="InterPro" id="IPR012912">
    <property type="entry name" value="Plasmid_pRiA4b_Orf3-like"/>
</dbReference>
<evidence type="ECO:0000313" key="3">
    <source>
        <dbReference type="EMBL" id="MFD2054810.1"/>
    </source>
</evidence>
<evidence type="ECO:0000256" key="1">
    <source>
        <dbReference type="SAM" id="MobiDB-lite"/>
    </source>
</evidence>
<dbReference type="RefSeq" id="WP_379020682.1">
    <property type="nucleotide sequence ID" value="NZ_JBHUGY010000027.1"/>
</dbReference>
<dbReference type="Pfam" id="PF07929">
    <property type="entry name" value="PRiA4_ORF3"/>
    <property type="match status" value="1"/>
</dbReference>
<dbReference type="PANTHER" id="PTHR41878">
    <property type="entry name" value="LEXA REPRESSOR-RELATED"/>
    <property type="match status" value="1"/>
</dbReference>
<dbReference type="Proteomes" id="UP001597349">
    <property type="component" value="Unassembled WGS sequence"/>
</dbReference>
<protein>
    <submittedName>
        <fullName evidence="3">Plasmid pRiA4b ORF-3 family protein</fullName>
    </submittedName>
</protein>
<feature type="domain" description="Plasmid pRiA4b Orf3-like" evidence="2">
    <location>
        <begin position="27"/>
        <end position="157"/>
    </location>
</feature>
<dbReference type="PANTHER" id="PTHR41878:SF1">
    <property type="entry name" value="TNPR PROTEIN"/>
    <property type="match status" value="1"/>
</dbReference>
<evidence type="ECO:0000313" key="4">
    <source>
        <dbReference type="Proteomes" id="UP001597349"/>
    </source>
</evidence>
<name>A0ABW4WG14_9HYPH</name>
<reference evidence="4" key="1">
    <citation type="journal article" date="2019" name="Int. J. Syst. Evol. Microbiol.">
        <title>The Global Catalogue of Microorganisms (GCM) 10K type strain sequencing project: providing services to taxonomists for standard genome sequencing and annotation.</title>
        <authorList>
            <consortium name="The Broad Institute Genomics Platform"/>
            <consortium name="The Broad Institute Genome Sequencing Center for Infectious Disease"/>
            <person name="Wu L."/>
            <person name="Ma J."/>
        </authorList>
    </citation>
    <scope>NUCLEOTIDE SEQUENCE [LARGE SCALE GENOMIC DNA]</scope>
    <source>
        <strain evidence="4">CGMCC 1.16226</strain>
    </source>
</reference>
<feature type="compositionally biased region" description="Low complexity" evidence="1">
    <location>
        <begin position="1"/>
        <end position="13"/>
    </location>
</feature>
<keyword evidence="4" id="KW-1185">Reference proteome</keyword>
<comment type="caution">
    <text evidence="3">The sequence shown here is derived from an EMBL/GenBank/DDBJ whole genome shotgun (WGS) entry which is preliminary data.</text>
</comment>
<dbReference type="SUPFAM" id="SSF159941">
    <property type="entry name" value="MM3350-like"/>
    <property type="match status" value="1"/>
</dbReference>
<sequence length="239" mass="27348">MKPPSRSSRRSPSNPDIASTSDGSATILQFRIWLKGLSPMVWRRVQVPATMALREFHGVLQVAMGWESVHLYQFIVHTVRYGSWELTAESPDIGFDTLKLRKRSRLHYEYDLNVPWEHEVRLEERRSAKPETHYPCCIGGDGNCPPEDSGGSESWTRQKDEALGLEMDKDLATALEFIQEIGDTRSLAILEDPDRAAVLQELLFPIKGRAALLGKPFEQRKVNERLRRGEHLTLMHQQM</sequence>
<dbReference type="Gene3D" id="3.10.290.30">
    <property type="entry name" value="MM3350-like"/>
    <property type="match status" value="1"/>
</dbReference>
<gene>
    <name evidence="3" type="ORF">ACFSQT_17470</name>
</gene>
<proteinExistence type="predicted"/>
<accession>A0ABW4WG14</accession>
<evidence type="ECO:0000259" key="2">
    <source>
        <dbReference type="Pfam" id="PF07929"/>
    </source>
</evidence>
<dbReference type="InterPro" id="IPR024047">
    <property type="entry name" value="MM3350-like_sf"/>
</dbReference>
<dbReference type="EMBL" id="JBHUGY010000027">
    <property type="protein sequence ID" value="MFD2054810.1"/>
    <property type="molecule type" value="Genomic_DNA"/>
</dbReference>
<feature type="region of interest" description="Disordered" evidence="1">
    <location>
        <begin position="1"/>
        <end position="21"/>
    </location>
</feature>
<organism evidence="3 4">
    <name type="scientific">Mesorhizobium calcicola</name>
    <dbReference type="NCBI Taxonomy" id="1300310"/>
    <lineage>
        <taxon>Bacteria</taxon>
        <taxon>Pseudomonadati</taxon>
        <taxon>Pseudomonadota</taxon>
        <taxon>Alphaproteobacteria</taxon>
        <taxon>Hyphomicrobiales</taxon>
        <taxon>Phyllobacteriaceae</taxon>
        <taxon>Mesorhizobium</taxon>
    </lineage>
</organism>